<protein>
    <submittedName>
        <fullName evidence="1">Uncharacterized protein</fullName>
    </submittedName>
</protein>
<dbReference type="AlphaFoldDB" id="A0A7G9FQ26"/>
<proteinExistence type="predicted"/>
<accession>A0A7G9FQ26</accession>
<keyword evidence="2" id="KW-1185">Reference proteome</keyword>
<dbReference type="KEGG" id="wcp:H9Q76_05125"/>
<dbReference type="RefSeq" id="WP_117781527.1">
    <property type="nucleotide sequence ID" value="NZ_CP060632.1"/>
</dbReference>
<dbReference type="EMBL" id="CP060632">
    <property type="protein sequence ID" value="QNM00658.1"/>
    <property type="molecule type" value="Genomic_DNA"/>
</dbReference>
<evidence type="ECO:0000313" key="2">
    <source>
        <dbReference type="Proteomes" id="UP000515819"/>
    </source>
</evidence>
<organism evidence="1 2">
    <name type="scientific">Wujia chipingensis</name>
    <dbReference type="NCBI Taxonomy" id="2763670"/>
    <lineage>
        <taxon>Bacteria</taxon>
        <taxon>Bacillati</taxon>
        <taxon>Bacillota</taxon>
        <taxon>Clostridia</taxon>
        <taxon>Lachnospirales</taxon>
        <taxon>Lachnospiraceae</taxon>
        <taxon>Wujia</taxon>
    </lineage>
</organism>
<name>A0A7G9FQ26_9FIRM</name>
<dbReference type="Proteomes" id="UP000515819">
    <property type="component" value="Chromosome"/>
</dbReference>
<evidence type="ECO:0000313" key="1">
    <source>
        <dbReference type="EMBL" id="QNM00658.1"/>
    </source>
</evidence>
<reference evidence="1 2" key="1">
    <citation type="submission" date="2020-08" db="EMBL/GenBank/DDBJ databases">
        <authorList>
            <person name="Liu C."/>
            <person name="Sun Q."/>
        </authorList>
    </citation>
    <scope>NUCLEOTIDE SEQUENCE [LARGE SCALE GENOMIC DNA]</scope>
    <source>
        <strain evidence="1 2">NSJ-4</strain>
    </source>
</reference>
<sequence length="300" mass="32680">MRLNIEKLMIGFVMILAVCLYAPTLLEDYKANSTTNEKVTEVLAEAPAPAMTTESMVLAAVTTQERIGEAVQAAKVTESIGNDMTKAVTTDVAKLTPKFQTNMNVTNMIEETSVADRSMLQTMVEARTNPVYSEFIAHVKSLPVEIKPSLMASDERDKVLAVRDNYDEFLKTVETYYAEKAVLKTAQNAQTYVTTYTNQTGDGKLTASKGVNYGPSGKETYYNLNMNGVVATMQGMGIPGQYWVREDGVKMYGDYVMVAADLNTHPRGSLVESSLGTAIVVDTGGFAASNPNQLDIATAW</sequence>
<gene>
    <name evidence="1" type="ORF">H9Q76_05125</name>
</gene>